<dbReference type="EMBL" id="KU170628">
    <property type="protein sequence ID" value="AYD68285.1"/>
    <property type="molecule type" value="Genomic_DNA"/>
</dbReference>
<evidence type="ECO:0000313" key="2">
    <source>
        <dbReference type="Proteomes" id="UP000316643"/>
    </source>
</evidence>
<dbReference type="Proteomes" id="UP000316643">
    <property type="component" value="Genome"/>
</dbReference>
<reference evidence="1 2" key="1">
    <citation type="journal article" date="2017" name="Virol. Sin.">
        <title>Genome analysis of Heliothis virescens ascovirus 3h isolated from China.</title>
        <authorList>
            <person name="Huang G.H."/>
            <person name="Hou D.H."/>
            <person name="Wang M."/>
            <person name="Cheng X.W."/>
            <person name="Hu Z."/>
        </authorList>
    </citation>
    <scope>NUCLEOTIDE SEQUENCE [LARGE SCALE GENOMIC DNA]</scope>
    <source>
        <strain evidence="1">HvAV-3h</strain>
    </source>
</reference>
<name>A0A386JBJ2_9VIRU</name>
<organism evidence="1 2">
    <name type="scientific">Heliothis virescens ascovirus 3h</name>
    <dbReference type="NCBI Taxonomy" id="1268039"/>
    <lineage>
        <taxon>Viruses</taxon>
        <taxon>Varidnaviria</taxon>
        <taxon>Bamfordvirae</taxon>
        <taxon>Nucleocytoviricota</taxon>
        <taxon>Megaviricetes</taxon>
        <taxon>Pimascovirales</taxon>
        <taxon>Pimascovirales incertae sedis</taxon>
        <taxon>Ascoviridae</taxon>
        <taxon>Ascovirus</taxon>
    </lineage>
</organism>
<sequence length="220" mass="25929">MPGETIDMSRALLARQHRRSLLSLSQNKQQKTKCSAIDVDFVPPKSKLIGSYTPRRSTSIRVIIKKYRTPFVMLSALELYEQRKLETERELKIQEERIKFADSLKIQYETSDKIKQQDLEECFQENIREGTKAVQRCASWRSRMMENIKKSYRRDGFTSEEVEAILDTENPERGRRLLDGMLERAKHGSYRNKTYGINNDDLLKFLFVFSHNSQIHRSFV</sequence>
<protein>
    <submittedName>
        <fullName evidence="1">Uncharacterized protein</fullName>
    </submittedName>
</protein>
<accession>A0A386JBJ2</accession>
<proteinExistence type="predicted"/>
<evidence type="ECO:0000313" key="1">
    <source>
        <dbReference type="EMBL" id="AYD68285.1"/>
    </source>
</evidence>